<evidence type="ECO:0000313" key="3">
    <source>
        <dbReference type="Proteomes" id="UP001066276"/>
    </source>
</evidence>
<dbReference type="AlphaFoldDB" id="A0AAV7T6A7"/>
<feature type="region of interest" description="Disordered" evidence="1">
    <location>
        <begin position="40"/>
        <end position="85"/>
    </location>
</feature>
<protein>
    <submittedName>
        <fullName evidence="2">Uncharacterized protein</fullName>
    </submittedName>
</protein>
<gene>
    <name evidence="2" type="ORF">NDU88_003830</name>
</gene>
<comment type="caution">
    <text evidence="2">The sequence shown here is derived from an EMBL/GenBank/DDBJ whole genome shotgun (WGS) entry which is preliminary data.</text>
</comment>
<evidence type="ECO:0000313" key="2">
    <source>
        <dbReference type="EMBL" id="KAJ1171973.1"/>
    </source>
</evidence>
<name>A0AAV7T6A7_PLEWA</name>
<keyword evidence="3" id="KW-1185">Reference proteome</keyword>
<reference evidence="2" key="1">
    <citation type="journal article" date="2022" name="bioRxiv">
        <title>Sequencing and chromosome-scale assembly of the giantPleurodeles waltlgenome.</title>
        <authorList>
            <person name="Brown T."/>
            <person name="Elewa A."/>
            <person name="Iarovenko S."/>
            <person name="Subramanian E."/>
            <person name="Araus A.J."/>
            <person name="Petzold A."/>
            <person name="Susuki M."/>
            <person name="Suzuki K.-i.T."/>
            <person name="Hayashi T."/>
            <person name="Toyoda A."/>
            <person name="Oliveira C."/>
            <person name="Osipova E."/>
            <person name="Leigh N.D."/>
            <person name="Simon A."/>
            <person name="Yun M.H."/>
        </authorList>
    </citation>
    <scope>NUCLEOTIDE SEQUENCE</scope>
    <source>
        <strain evidence="2">20211129_DDA</strain>
        <tissue evidence="2">Liver</tissue>
    </source>
</reference>
<feature type="region of interest" description="Disordered" evidence="1">
    <location>
        <begin position="1"/>
        <end position="28"/>
    </location>
</feature>
<organism evidence="2 3">
    <name type="scientific">Pleurodeles waltl</name>
    <name type="common">Iberian ribbed newt</name>
    <dbReference type="NCBI Taxonomy" id="8319"/>
    <lineage>
        <taxon>Eukaryota</taxon>
        <taxon>Metazoa</taxon>
        <taxon>Chordata</taxon>
        <taxon>Craniata</taxon>
        <taxon>Vertebrata</taxon>
        <taxon>Euteleostomi</taxon>
        <taxon>Amphibia</taxon>
        <taxon>Batrachia</taxon>
        <taxon>Caudata</taxon>
        <taxon>Salamandroidea</taxon>
        <taxon>Salamandridae</taxon>
        <taxon>Pleurodelinae</taxon>
        <taxon>Pleurodeles</taxon>
    </lineage>
</organism>
<sequence length="85" mass="9640">MMPASRQMDVAKEKKEMHSVPTWTHPAPVLTPSAPLALYEATSLAPNQHSQPDRKAQTEPTFMEPESPRRTPMDPWDQPVHQQVI</sequence>
<dbReference type="Proteomes" id="UP001066276">
    <property type="component" value="Chromosome 4_1"/>
</dbReference>
<feature type="compositionally biased region" description="Basic and acidic residues" evidence="1">
    <location>
        <begin position="9"/>
        <end position="18"/>
    </location>
</feature>
<evidence type="ECO:0000256" key="1">
    <source>
        <dbReference type="SAM" id="MobiDB-lite"/>
    </source>
</evidence>
<accession>A0AAV7T6A7</accession>
<dbReference type="EMBL" id="JANPWB010000007">
    <property type="protein sequence ID" value="KAJ1171973.1"/>
    <property type="molecule type" value="Genomic_DNA"/>
</dbReference>
<proteinExistence type="predicted"/>